<dbReference type="InterPro" id="IPR036097">
    <property type="entry name" value="HisK_dim/P_sf"/>
</dbReference>
<keyword evidence="7 9" id="KW-0472">Membrane</keyword>
<dbReference type="STRING" id="1798543.A2898_03075"/>
<dbReference type="InterPro" id="IPR029016">
    <property type="entry name" value="GAF-like_dom_sf"/>
</dbReference>
<keyword evidence="5" id="KW-0418">Kinase</keyword>
<evidence type="ECO:0000256" key="6">
    <source>
        <dbReference type="ARBA" id="ARBA00023012"/>
    </source>
</evidence>
<protein>
    <recommendedName>
        <fullName evidence="2">histidine kinase</fullName>
        <ecNumber evidence="2">2.7.13.3</ecNumber>
    </recommendedName>
</protein>
<dbReference type="FunFam" id="3.30.565.10:FF:000006">
    <property type="entry name" value="Sensor histidine kinase WalK"/>
    <property type="match status" value="1"/>
</dbReference>
<reference evidence="11 12" key="1">
    <citation type="journal article" date="2016" name="Nat. Commun.">
        <title>Thousands of microbial genomes shed light on interconnected biogeochemical processes in an aquifer system.</title>
        <authorList>
            <person name="Anantharaman K."/>
            <person name="Brown C.T."/>
            <person name="Hug L.A."/>
            <person name="Sharon I."/>
            <person name="Castelle C.J."/>
            <person name="Probst A.J."/>
            <person name="Thomas B.C."/>
            <person name="Singh A."/>
            <person name="Wilkins M.J."/>
            <person name="Karaoz U."/>
            <person name="Brodie E.L."/>
            <person name="Williams K.H."/>
            <person name="Hubbard S.S."/>
            <person name="Banfield J.F."/>
        </authorList>
    </citation>
    <scope>NUCLEOTIDE SEQUENCE [LARGE SCALE GENOMIC DNA]</scope>
</reference>
<accession>A0A1G2B5M8</accession>
<evidence type="ECO:0000256" key="4">
    <source>
        <dbReference type="ARBA" id="ARBA00022679"/>
    </source>
</evidence>
<evidence type="ECO:0000256" key="3">
    <source>
        <dbReference type="ARBA" id="ARBA00022553"/>
    </source>
</evidence>
<dbReference type="FunFam" id="1.10.287.130:FF:000001">
    <property type="entry name" value="Two-component sensor histidine kinase"/>
    <property type="match status" value="1"/>
</dbReference>
<dbReference type="GO" id="GO:0009927">
    <property type="term" value="F:histidine phosphotransfer kinase activity"/>
    <property type="evidence" value="ECO:0007669"/>
    <property type="project" value="TreeGrafter"/>
</dbReference>
<name>A0A1G2B5M8_9BACT</name>
<evidence type="ECO:0000259" key="10">
    <source>
        <dbReference type="PROSITE" id="PS50109"/>
    </source>
</evidence>
<dbReference type="AlphaFoldDB" id="A0A1G2B5M8"/>
<sequence>MYYMFVVYFVFYIVSSFILLIKSYKHSNGVQKVQLTYLFFGLLLSVIFGATTNLVLPLVGHSQLSNLGSYSTIFLASFTAYAITRHHFLDIRIIILRTITYSLIVILISASIIGLAILLPDRLNASISNKTFIAVIVSVFIVLILDPLKRFIANITDKLLYKKGIDYQKLLSDLSNVINQEIDLDKLVTQVEHQLVDKLKISRTAILVAPTKQGDFYVRGQEEHKRKSIKRSSALMRYLVSDRRVVVLEGLERKIEDTSEDTERKPLEESKAELDGLDASVVAPVVIGENVNAIIVLGRKMSGDPFGDDDINLLELLGPQLASAIVKSQLYDQIRQFNVKLQKEIDIATHDLQSANDQLQERNRLLQVIQNITNLMTKSLNLKKVTQDIVDSIDKEMNYLGGVLLFLGKDKRKIFPEALTEKGAITKTVLRLLPKPLTEYQGNFQDDSTLTVKAMRSGKMEVGENLSDFFSPPIPPRICDAIQFAINVKSVVAVPIFSEEVIVGALVYTHNMPASELRKTDFEMMQSLASQTGVVYRNIELYRQLEQSNTELGEANAHLQQLDQAKSEFVSIASHQLRTPMTGIMGYLSMLVAGDFGKVKKDQQQILQNLLDESQRMIRLIRIFLNVSKIESGKLVLERNTVHIEDVIQKSVEVLSKAASDKGLKLIFVKPKQPLPEITIDKDKVGDVVMNLIDNAIKYTDKGSVTVSAKKEGDMIHTWIIDTGIGIEPHEAKNLFNKFVRGYGIAQINPDGSGLGLYVARRLTEAHGGKIWVESDGKGKGSRFQFTLPLNPSKEGELSAGGDHLQYTRQNR</sequence>
<evidence type="ECO:0000256" key="9">
    <source>
        <dbReference type="SAM" id="Phobius"/>
    </source>
</evidence>
<proteinExistence type="predicted"/>
<feature type="domain" description="Histidine kinase" evidence="10">
    <location>
        <begin position="572"/>
        <end position="792"/>
    </location>
</feature>
<keyword evidence="3" id="KW-0597">Phosphoprotein</keyword>
<keyword evidence="9" id="KW-0812">Transmembrane</keyword>
<dbReference type="Pfam" id="PF02518">
    <property type="entry name" value="HATPase_c"/>
    <property type="match status" value="1"/>
</dbReference>
<dbReference type="InterPro" id="IPR003594">
    <property type="entry name" value="HATPase_dom"/>
</dbReference>
<dbReference type="SMART" id="SM00065">
    <property type="entry name" value="GAF"/>
    <property type="match status" value="2"/>
</dbReference>
<dbReference type="PRINTS" id="PR00344">
    <property type="entry name" value="BCTRLSENSOR"/>
</dbReference>
<dbReference type="EMBL" id="MHKE01000009">
    <property type="protein sequence ID" value="OGY84285.1"/>
    <property type="molecule type" value="Genomic_DNA"/>
</dbReference>
<dbReference type="Pfam" id="PF13492">
    <property type="entry name" value="GAF_3"/>
    <property type="match status" value="1"/>
</dbReference>
<feature type="transmembrane region" description="Helical" evidence="9">
    <location>
        <begin position="36"/>
        <end position="55"/>
    </location>
</feature>
<dbReference type="PANTHER" id="PTHR43047:SF72">
    <property type="entry name" value="OSMOSENSING HISTIDINE PROTEIN KINASE SLN1"/>
    <property type="match status" value="1"/>
</dbReference>
<evidence type="ECO:0000256" key="8">
    <source>
        <dbReference type="SAM" id="MobiDB-lite"/>
    </source>
</evidence>
<dbReference type="InterPro" id="IPR004358">
    <property type="entry name" value="Sig_transdc_His_kin-like_C"/>
</dbReference>
<dbReference type="InterPro" id="IPR036890">
    <property type="entry name" value="HATPase_C_sf"/>
</dbReference>
<dbReference type="PROSITE" id="PS50109">
    <property type="entry name" value="HIS_KIN"/>
    <property type="match status" value="1"/>
</dbReference>
<feature type="region of interest" description="Disordered" evidence="8">
    <location>
        <begin position="793"/>
        <end position="812"/>
    </location>
</feature>
<dbReference type="SMART" id="SM00388">
    <property type="entry name" value="HisKA"/>
    <property type="match status" value="1"/>
</dbReference>
<dbReference type="EC" id="2.7.13.3" evidence="2"/>
<keyword evidence="9" id="KW-1133">Transmembrane helix</keyword>
<dbReference type="InterPro" id="IPR005467">
    <property type="entry name" value="His_kinase_dom"/>
</dbReference>
<organism evidence="11 12">
    <name type="scientific">Candidatus Kerfeldbacteria bacterium RIFCSPLOWO2_01_FULL_48_11</name>
    <dbReference type="NCBI Taxonomy" id="1798543"/>
    <lineage>
        <taxon>Bacteria</taxon>
        <taxon>Candidatus Kerfeldiibacteriota</taxon>
    </lineage>
</organism>
<dbReference type="Pfam" id="PF00512">
    <property type="entry name" value="HisKA"/>
    <property type="match status" value="1"/>
</dbReference>
<feature type="transmembrane region" description="Helical" evidence="9">
    <location>
        <begin position="95"/>
        <end position="119"/>
    </location>
</feature>
<dbReference type="SUPFAM" id="SSF47384">
    <property type="entry name" value="Homodimeric domain of signal transducing histidine kinase"/>
    <property type="match status" value="1"/>
</dbReference>
<dbReference type="PANTHER" id="PTHR43047">
    <property type="entry name" value="TWO-COMPONENT HISTIDINE PROTEIN KINASE"/>
    <property type="match status" value="1"/>
</dbReference>
<evidence type="ECO:0000256" key="7">
    <source>
        <dbReference type="ARBA" id="ARBA00023136"/>
    </source>
</evidence>
<evidence type="ECO:0000256" key="2">
    <source>
        <dbReference type="ARBA" id="ARBA00012438"/>
    </source>
</evidence>
<dbReference type="CDD" id="cd00082">
    <property type="entry name" value="HisKA"/>
    <property type="match status" value="1"/>
</dbReference>
<dbReference type="InterPro" id="IPR003661">
    <property type="entry name" value="HisK_dim/P_dom"/>
</dbReference>
<evidence type="ECO:0000256" key="5">
    <source>
        <dbReference type="ARBA" id="ARBA00022777"/>
    </source>
</evidence>
<dbReference type="Gene3D" id="3.30.565.10">
    <property type="entry name" value="Histidine kinase-like ATPase, C-terminal domain"/>
    <property type="match status" value="1"/>
</dbReference>
<gene>
    <name evidence="11" type="ORF">A2898_03075</name>
</gene>
<keyword evidence="4" id="KW-0808">Transferase</keyword>
<dbReference type="InterPro" id="IPR003018">
    <property type="entry name" value="GAF"/>
</dbReference>
<feature type="transmembrane region" description="Helical" evidence="9">
    <location>
        <begin position="6"/>
        <end position="24"/>
    </location>
</feature>
<evidence type="ECO:0000313" key="11">
    <source>
        <dbReference type="EMBL" id="OGY84285.1"/>
    </source>
</evidence>
<feature type="transmembrane region" description="Helical" evidence="9">
    <location>
        <begin position="67"/>
        <end position="83"/>
    </location>
</feature>
<dbReference type="SMART" id="SM00387">
    <property type="entry name" value="HATPase_c"/>
    <property type="match status" value="1"/>
</dbReference>
<dbReference type="SUPFAM" id="SSF55874">
    <property type="entry name" value="ATPase domain of HSP90 chaperone/DNA topoisomerase II/histidine kinase"/>
    <property type="match status" value="1"/>
</dbReference>
<dbReference type="SUPFAM" id="SSF55781">
    <property type="entry name" value="GAF domain-like"/>
    <property type="match status" value="2"/>
</dbReference>
<dbReference type="Gene3D" id="3.30.450.40">
    <property type="match status" value="2"/>
</dbReference>
<comment type="caution">
    <text evidence="11">The sequence shown here is derived from an EMBL/GenBank/DDBJ whole genome shotgun (WGS) entry which is preliminary data.</text>
</comment>
<keyword evidence="6" id="KW-0902">Two-component regulatory system</keyword>
<dbReference type="GO" id="GO:0000155">
    <property type="term" value="F:phosphorelay sensor kinase activity"/>
    <property type="evidence" value="ECO:0007669"/>
    <property type="project" value="InterPro"/>
</dbReference>
<dbReference type="GO" id="GO:0005886">
    <property type="term" value="C:plasma membrane"/>
    <property type="evidence" value="ECO:0007669"/>
    <property type="project" value="TreeGrafter"/>
</dbReference>
<evidence type="ECO:0000313" key="12">
    <source>
        <dbReference type="Proteomes" id="UP000179164"/>
    </source>
</evidence>
<evidence type="ECO:0000256" key="1">
    <source>
        <dbReference type="ARBA" id="ARBA00000085"/>
    </source>
</evidence>
<feature type="transmembrane region" description="Helical" evidence="9">
    <location>
        <begin position="131"/>
        <end position="148"/>
    </location>
</feature>
<dbReference type="Gene3D" id="1.10.287.130">
    <property type="match status" value="1"/>
</dbReference>
<comment type="catalytic activity">
    <reaction evidence="1">
        <text>ATP + protein L-histidine = ADP + protein N-phospho-L-histidine.</text>
        <dbReference type="EC" id="2.7.13.3"/>
    </reaction>
</comment>
<dbReference type="Proteomes" id="UP000179164">
    <property type="component" value="Unassembled WGS sequence"/>
</dbReference>